<reference evidence="2" key="1">
    <citation type="journal article" date="2015" name="MBio">
        <title>Genome-Resolved Metagenomic Analysis Reveals Roles for Candidate Phyla and Other Microbial Community Members in Biogeochemical Transformations in Oil Reservoirs.</title>
        <authorList>
            <person name="Hu P."/>
            <person name="Tom L."/>
            <person name="Singh A."/>
            <person name="Thomas B.C."/>
            <person name="Baker B.J."/>
            <person name="Piceno Y.M."/>
            <person name="Andersen G.L."/>
            <person name="Banfield J.F."/>
        </authorList>
    </citation>
    <scope>NUCLEOTIDE SEQUENCE [LARGE SCALE GENOMIC DNA]</scope>
</reference>
<evidence type="ECO:0000313" key="1">
    <source>
        <dbReference type="EMBL" id="KUK79704.1"/>
    </source>
</evidence>
<dbReference type="PATRIC" id="fig|1184387.3.peg.1776"/>
<dbReference type="EMBL" id="LGGP01000245">
    <property type="protein sequence ID" value="KUK79704.1"/>
    <property type="molecule type" value="Genomic_DNA"/>
</dbReference>
<accession>A0A117M1X0</accession>
<comment type="caution">
    <text evidence="1">The sequence shown here is derived from an EMBL/GenBank/DDBJ whole genome shotgun (WGS) entry which is preliminary data.</text>
</comment>
<evidence type="ECO:0000313" key="2">
    <source>
        <dbReference type="Proteomes" id="UP000054092"/>
    </source>
</evidence>
<gene>
    <name evidence="1" type="ORF">XD94_1317</name>
</gene>
<proteinExistence type="predicted"/>
<dbReference type="AlphaFoldDB" id="A0A117M1X0"/>
<organism evidence="1 2">
    <name type="scientific">Mesotoga prima</name>
    <dbReference type="NCBI Taxonomy" id="1184387"/>
    <lineage>
        <taxon>Bacteria</taxon>
        <taxon>Thermotogati</taxon>
        <taxon>Thermotogota</taxon>
        <taxon>Thermotogae</taxon>
        <taxon>Kosmotogales</taxon>
        <taxon>Kosmotogaceae</taxon>
        <taxon>Mesotoga</taxon>
    </lineage>
</organism>
<dbReference type="Proteomes" id="UP000054092">
    <property type="component" value="Unassembled WGS sequence"/>
</dbReference>
<sequence length="71" mass="8048">MQSVFEGNRQRWIFEDGTVVLIERASPRELKTLAKGGVSRDSCASNILCSGAYEILTELEQFWKLRTANNI</sequence>
<name>A0A117M1X0_9BACT</name>
<protein>
    <submittedName>
        <fullName evidence="1">Uncharacterized protein</fullName>
    </submittedName>
</protein>